<feature type="domain" description="Nitroreductase" evidence="3">
    <location>
        <begin position="234"/>
        <end position="318"/>
    </location>
</feature>
<reference evidence="4" key="1">
    <citation type="journal article" date="2012" name="J. Bacteriol.">
        <title>Genome sequences of type strains of seven species of the marine bacterium Pseudoalteromonas.</title>
        <authorList>
            <person name="Xie B.B."/>
            <person name="Shu Y.L."/>
            <person name="Qin Q.L."/>
            <person name="Rong J.C."/>
            <person name="Zhang X.Y."/>
            <person name="Chen X.L."/>
            <person name="Shi M."/>
            <person name="He H.L."/>
            <person name="Zhou B.C."/>
            <person name="Zhang Y.Z."/>
        </authorList>
    </citation>
    <scope>NUCLEOTIDE SEQUENCE</scope>
    <source>
        <strain evidence="4">DSM 8771</strain>
    </source>
</reference>
<name>A0AAD4AMP6_9GAMM</name>
<evidence type="ECO:0000259" key="3">
    <source>
        <dbReference type="Pfam" id="PF00881"/>
    </source>
</evidence>
<organism evidence="4 5">
    <name type="scientific">Pseudoalteromonas citrea</name>
    <dbReference type="NCBI Taxonomy" id="43655"/>
    <lineage>
        <taxon>Bacteria</taxon>
        <taxon>Pseudomonadati</taxon>
        <taxon>Pseudomonadota</taxon>
        <taxon>Gammaproteobacteria</taxon>
        <taxon>Alteromonadales</taxon>
        <taxon>Pseudoalteromonadaceae</taxon>
        <taxon>Pseudoalteromonas</taxon>
    </lineage>
</organism>
<keyword evidence="2" id="KW-0560">Oxidoreductase</keyword>
<dbReference type="Gene3D" id="3.40.109.10">
    <property type="entry name" value="NADH Oxidase"/>
    <property type="match status" value="1"/>
</dbReference>
<protein>
    <recommendedName>
        <fullName evidence="3">Nitroreductase domain-containing protein</fullName>
    </recommendedName>
</protein>
<proteinExistence type="inferred from homology"/>
<dbReference type="Proteomes" id="UP000016487">
    <property type="component" value="Unassembled WGS sequence"/>
</dbReference>
<dbReference type="GO" id="GO:0016491">
    <property type="term" value="F:oxidoreductase activity"/>
    <property type="evidence" value="ECO:0007669"/>
    <property type="project" value="UniProtKB-KW"/>
</dbReference>
<dbReference type="CDD" id="cd02062">
    <property type="entry name" value="Nitro_FMN_reductase"/>
    <property type="match status" value="1"/>
</dbReference>
<evidence type="ECO:0000313" key="4">
    <source>
        <dbReference type="EMBL" id="KAF7775493.1"/>
    </source>
</evidence>
<dbReference type="InterPro" id="IPR000415">
    <property type="entry name" value="Nitroreductase-like"/>
</dbReference>
<dbReference type="InterPro" id="IPR029479">
    <property type="entry name" value="Nitroreductase"/>
</dbReference>
<gene>
    <name evidence="4" type="ORF">PCIT_a1695</name>
</gene>
<evidence type="ECO:0000256" key="2">
    <source>
        <dbReference type="ARBA" id="ARBA00023002"/>
    </source>
</evidence>
<dbReference type="Pfam" id="PF00881">
    <property type="entry name" value="Nitroreductase"/>
    <property type="match status" value="2"/>
</dbReference>
<evidence type="ECO:0000256" key="1">
    <source>
        <dbReference type="ARBA" id="ARBA00007118"/>
    </source>
</evidence>
<dbReference type="PANTHER" id="PTHR43673">
    <property type="entry name" value="NAD(P)H NITROREDUCTASE YDGI-RELATED"/>
    <property type="match status" value="1"/>
</dbReference>
<dbReference type="AlphaFoldDB" id="A0AAD4AMP6"/>
<dbReference type="RefSeq" id="WP_010361424.1">
    <property type="nucleotide sequence ID" value="NZ_AHBZ03000012.1"/>
</dbReference>
<feature type="domain" description="Nitroreductase" evidence="3">
    <location>
        <begin position="174"/>
        <end position="227"/>
    </location>
</feature>
<dbReference type="PANTHER" id="PTHR43673:SF10">
    <property type="entry name" value="NADH DEHYDROGENASE_NAD(P)H NITROREDUCTASE XCC3605-RELATED"/>
    <property type="match status" value="1"/>
</dbReference>
<dbReference type="SUPFAM" id="SSF55469">
    <property type="entry name" value="FMN-dependent nitroreductase-like"/>
    <property type="match status" value="1"/>
</dbReference>
<comment type="caution">
    <text evidence="4">The sequence shown here is derived from an EMBL/GenBank/DDBJ whole genome shotgun (WGS) entry which is preliminary data.</text>
</comment>
<dbReference type="EMBL" id="AHBZ03000012">
    <property type="protein sequence ID" value="KAF7775493.1"/>
    <property type="molecule type" value="Genomic_DNA"/>
</dbReference>
<accession>A0AAD4AMP6</accession>
<sequence>MKQRIKKLLNAFQITIQPAFTRISFLSRLYFFLFDQAYGFEQQSVLKGKVGYRKGAGIQAASSSLLRRNIHRLEKGLIMRPRRSIFALDYIGETLTVFDSARKIDGFSEKELIWASAVLSEYFSVIDTSHAALKAHFDFFESLNITNKHEAIPYISQDRAQHTVSYTQLNDLAKARRSTRWYQDKPVSRTLISDAVNIATQAPSACNRQSFRFICIDEKSLISKVAKLPGGTAGFSDNIPCLMAVVGDHSAYLEVRDRHAIYIDSSLASMQFMLACETLGLATCAINWPELKQLDKRVTSLLKLPQHERIIMFIAVGYALPEGGIAYSSKKTAEQLLTYLGDVK</sequence>
<reference evidence="4" key="2">
    <citation type="submission" date="2015-03" db="EMBL/GenBank/DDBJ databases">
        <title>Genome sequence of Pseudoalteromonas citrea.</title>
        <authorList>
            <person name="Xie B.-B."/>
            <person name="Rong J.-C."/>
            <person name="Qin Q.-L."/>
            <person name="Zhang Y.-Z."/>
        </authorList>
    </citation>
    <scope>NUCLEOTIDE SEQUENCE</scope>
    <source>
        <strain evidence="4">DSM 8771</strain>
    </source>
</reference>
<comment type="similarity">
    <text evidence="1">Belongs to the nitroreductase family.</text>
</comment>
<evidence type="ECO:0000313" key="5">
    <source>
        <dbReference type="Proteomes" id="UP000016487"/>
    </source>
</evidence>